<dbReference type="GO" id="GO:0009882">
    <property type="term" value="F:blue light photoreceptor activity"/>
    <property type="evidence" value="ECO:0007669"/>
    <property type="project" value="InterPro"/>
</dbReference>
<dbReference type="GO" id="GO:0071949">
    <property type="term" value="F:FAD binding"/>
    <property type="evidence" value="ECO:0007669"/>
    <property type="project" value="InterPro"/>
</dbReference>
<evidence type="ECO:0000313" key="3">
    <source>
        <dbReference type="Proteomes" id="UP000052022"/>
    </source>
</evidence>
<organism evidence="2 3">
    <name type="scientific">Tritonibacter multivorans</name>
    <dbReference type="NCBI Taxonomy" id="928856"/>
    <lineage>
        <taxon>Bacteria</taxon>
        <taxon>Pseudomonadati</taxon>
        <taxon>Pseudomonadota</taxon>
        <taxon>Alphaproteobacteria</taxon>
        <taxon>Rhodobacterales</taxon>
        <taxon>Paracoccaceae</taxon>
        <taxon>Tritonibacter</taxon>
    </lineage>
</organism>
<name>A0A0P1GYB8_9RHOB</name>
<dbReference type="Gene3D" id="3.30.70.100">
    <property type="match status" value="1"/>
</dbReference>
<evidence type="ECO:0000259" key="1">
    <source>
        <dbReference type="PROSITE" id="PS50925"/>
    </source>
</evidence>
<dbReference type="OrthoDB" id="196105at2"/>
<protein>
    <submittedName>
        <fullName evidence="2">Blue light-and temperature-regulated antirepressor YcgF</fullName>
    </submittedName>
</protein>
<dbReference type="RefSeq" id="WP_058290349.1">
    <property type="nucleotide sequence ID" value="NZ_CYSD01000037.1"/>
</dbReference>
<sequence length="155" mass="17790">MYRLVYTSRSAADLSADDINMILNTARRRNADEGITGLLLYHNRMILQVLEGEKAPVKACYDRIRRDPRHRDVWVRMEGEVDTLFFTDWFMGYEQPEALPALGRVAAGKSLITLDQLKSRLSSVNDVQTEDHKQAVIDILKRYLITAQYSERASA</sequence>
<dbReference type="PROSITE" id="PS50925">
    <property type="entry name" value="BLUF"/>
    <property type="match status" value="1"/>
</dbReference>
<reference evidence="2" key="1">
    <citation type="submission" date="2015-09" db="EMBL/GenBank/DDBJ databases">
        <authorList>
            <consortium name="Swine Surveillance"/>
        </authorList>
    </citation>
    <scope>NUCLEOTIDE SEQUENCE [LARGE SCALE GENOMIC DNA]</scope>
    <source>
        <strain evidence="2">CECT 7557</strain>
    </source>
</reference>
<gene>
    <name evidence="2" type="primary">ycgF_2</name>
    <name evidence="2" type="ORF">TRM7557_02306</name>
</gene>
<dbReference type="STRING" id="928856.SAMN04488049_101412"/>
<dbReference type="Pfam" id="PF04940">
    <property type="entry name" value="BLUF"/>
    <property type="match status" value="1"/>
</dbReference>
<keyword evidence="3" id="KW-1185">Reference proteome</keyword>
<dbReference type="EMBL" id="CYSD01000037">
    <property type="protein sequence ID" value="CUH79255.1"/>
    <property type="molecule type" value="Genomic_DNA"/>
</dbReference>
<evidence type="ECO:0000313" key="2">
    <source>
        <dbReference type="EMBL" id="CUH79255.1"/>
    </source>
</evidence>
<dbReference type="AlphaFoldDB" id="A0A0P1GYB8"/>
<dbReference type="SMART" id="SM01034">
    <property type="entry name" value="BLUF"/>
    <property type="match status" value="1"/>
</dbReference>
<dbReference type="SMR" id="A0A0P1GYB8"/>
<dbReference type="InterPro" id="IPR036046">
    <property type="entry name" value="Acylphosphatase-like_dom_sf"/>
</dbReference>
<dbReference type="InterPro" id="IPR007024">
    <property type="entry name" value="BLUF_domain"/>
</dbReference>
<dbReference type="SUPFAM" id="SSF54975">
    <property type="entry name" value="Acylphosphatase/BLUF domain-like"/>
    <property type="match status" value="1"/>
</dbReference>
<accession>A0A0P1GYB8</accession>
<dbReference type="Proteomes" id="UP000052022">
    <property type="component" value="Unassembled WGS sequence"/>
</dbReference>
<proteinExistence type="predicted"/>
<feature type="domain" description="BLUF" evidence="1">
    <location>
        <begin position="1"/>
        <end position="92"/>
    </location>
</feature>